<protein>
    <submittedName>
        <fullName evidence="1">CLUMA_CG021114, isoform A</fullName>
    </submittedName>
</protein>
<sequence length="63" mass="7575">MKLAKKKERYHDCAIILVDELVRDQEKSQPELHHKYSWKSLTTIHLTYQTQNIKLNAIVQFHN</sequence>
<accession>A0A1J1JA55</accession>
<proteinExistence type="predicted"/>
<organism evidence="1 2">
    <name type="scientific">Clunio marinus</name>
    <dbReference type="NCBI Taxonomy" id="568069"/>
    <lineage>
        <taxon>Eukaryota</taxon>
        <taxon>Metazoa</taxon>
        <taxon>Ecdysozoa</taxon>
        <taxon>Arthropoda</taxon>
        <taxon>Hexapoda</taxon>
        <taxon>Insecta</taxon>
        <taxon>Pterygota</taxon>
        <taxon>Neoptera</taxon>
        <taxon>Endopterygota</taxon>
        <taxon>Diptera</taxon>
        <taxon>Nematocera</taxon>
        <taxon>Chironomoidea</taxon>
        <taxon>Chironomidae</taxon>
        <taxon>Clunio</taxon>
    </lineage>
</organism>
<reference evidence="1 2" key="1">
    <citation type="submission" date="2015-04" db="EMBL/GenBank/DDBJ databases">
        <authorList>
            <person name="Syromyatnikov M.Y."/>
            <person name="Popov V.N."/>
        </authorList>
    </citation>
    <scope>NUCLEOTIDE SEQUENCE [LARGE SCALE GENOMIC DNA]</scope>
</reference>
<dbReference type="AlphaFoldDB" id="A0A1J1JA55"/>
<gene>
    <name evidence="1" type="ORF">CLUMA_CG021114</name>
</gene>
<evidence type="ECO:0000313" key="2">
    <source>
        <dbReference type="Proteomes" id="UP000183832"/>
    </source>
</evidence>
<name>A0A1J1JA55_9DIPT</name>
<dbReference type="Proteomes" id="UP000183832">
    <property type="component" value="Unassembled WGS sequence"/>
</dbReference>
<evidence type="ECO:0000313" key="1">
    <source>
        <dbReference type="EMBL" id="CRL07905.1"/>
    </source>
</evidence>
<dbReference type="EMBL" id="CVRI01000074">
    <property type="protein sequence ID" value="CRL07905.1"/>
    <property type="molecule type" value="Genomic_DNA"/>
</dbReference>
<keyword evidence="2" id="KW-1185">Reference proteome</keyword>